<organism evidence="2">
    <name type="scientific">uncultured Chloroflexia bacterium</name>
    <dbReference type="NCBI Taxonomy" id="1672391"/>
    <lineage>
        <taxon>Bacteria</taxon>
        <taxon>Bacillati</taxon>
        <taxon>Chloroflexota</taxon>
        <taxon>Chloroflexia</taxon>
        <taxon>environmental samples</taxon>
    </lineage>
</organism>
<dbReference type="EC" id="3.2.1.8" evidence="2"/>
<dbReference type="GO" id="GO:0031176">
    <property type="term" value="F:endo-1,4-beta-xylanase activity"/>
    <property type="evidence" value="ECO:0007669"/>
    <property type="project" value="UniProtKB-EC"/>
</dbReference>
<keyword evidence="2" id="KW-0119">Carbohydrate metabolism</keyword>
<proteinExistence type="predicted"/>
<dbReference type="InterPro" id="IPR000801">
    <property type="entry name" value="Esterase-like"/>
</dbReference>
<dbReference type="GO" id="GO:0045493">
    <property type="term" value="P:xylan catabolic process"/>
    <property type="evidence" value="ECO:0007669"/>
    <property type="project" value="UniProtKB-KW"/>
</dbReference>
<dbReference type="InterPro" id="IPR050583">
    <property type="entry name" value="Mycobacterial_A85_antigen"/>
</dbReference>
<evidence type="ECO:0000256" key="1">
    <source>
        <dbReference type="SAM" id="MobiDB-lite"/>
    </source>
</evidence>
<dbReference type="SUPFAM" id="SSF53474">
    <property type="entry name" value="alpha/beta-Hydrolases"/>
    <property type="match status" value="1"/>
</dbReference>
<keyword evidence="2" id="KW-0378">Hydrolase</keyword>
<gene>
    <name evidence="2" type="ORF">AVDCRST_MAG26-2176</name>
</gene>
<dbReference type="PANTHER" id="PTHR48098:SF1">
    <property type="entry name" value="DIACYLGLYCEROL ACYLTRANSFERASE_MYCOLYLTRANSFERASE AG85A"/>
    <property type="match status" value="1"/>
</dbReference>
<dbReference type="AlphaFoldDB" id="A0A6J4INK2"/>
<dbReference type="InterPro" id="IPR029058">
    <property type="entry name" value="AB_hydrolase_fold"/>
</dbReference>
<reference evidence="2" key="1">
    <citation type="submission" date="2020-02" db="EMBL/GenBank/DDBJ databases">
        <authorList>
            <person name="Meier V. D."/>
        </authorList>
    </citation>
    <scope>NUCLEOTIDE SEQUENCE</scope>
    <source>
        <strain evidence="2">AVDCRST_MAG26</strain>
    </source>
</reference>
<dbReference type="GO" id="GO:0016747">
    <property type="term" value="F:acyltransferase activity, transferring groups other than amino-acyl groups"/>
    <property type="evidence" value="ECO:0007669"/>
    <property type="project" value="TreeGrafter"/>
</dbReference>
<dbReference type="EMBL" id="CADCTK010000497">
    <property type="protein sequence ID" value="CAA9257542.1"/>
    <property type="molecule type" value="Genomic_DNA"/>
</dbReference>
<protein>
    <submittedName>
        <fullName evidence="2">Endo-1,4-beta-xylanase</fullName>
        <ecNumber evidence="2">3.2.1.8</ecNumber>
    </submittedName>
</protein>
<dbReference type="PANTHER" id="PTHR48098">
    <property type="entry name" value="ENTEROCHELIN ESTERASE-RELATED"/>
    <property type="match status" value="1"/>
</dbReference>
<accession>A0A6J4INK2</accession>
<evidence type="ECO:0000313" key="2">
    <source>
        <dbReference type="EMBL" id="CAA9257542.1"/>
    </source>
</evidence>
<feature type="region of interest" description="Disordered" evidence="1">
    <location>
        <begin position="1"/>
        <end position="25"/>
    </location>
</feature>
<keyword evidence="2" id="KW-0326">Glycosidase</keyword>
<sequence>MRTQAAAIGTGHARKRQQFAARGGEVSKASRRTTFSVRFIGRQLAHLAQEQVAYLRYLRTSWKTRQDQGPARIVASASSAYDSRAQVVTWHSPTLGVAKRLHIYLPPAYHHSDQRYPVLYLLRGHEREWLHLQEDPSRAGRNVLDVYEQLLRIGRVGPMILVIPSLTSEDGAIHGLGVDHLKPWLGQQVIGVGTSKWERYFLDDVVPLVDTNWRTLPVAAHRGVDGFSLGGAVAVKLAAKFPSLFRSVGAYDGTFFYSSADGSGVEAGDTVLHNPICEPAFGRPRNLLHATANSPVDLVRRAQQHDLLDIAWMIEFGPEQIEPWGSNYYRGAHLVEWLRKRGVANALGDGVLRDGDHTWRTADRHMATTLPLHWRVLGMGV</sequence>
<keyword evidence="2" id="KW-0624">Polysaccharide degradation</keyword>
<dbReference type="Pfam" id="PF00756">
    <property type="entry name" value="Esterase"/>
    <property type="match status" value="1"/>
</dbReference>
<keyword evidence="2" id="KW-0858">Xylan degradation</keyword>
<name>A0A6J4INK2_9CHLR</name>
<dbReference type="Gene3D" id="3.40.50.1820">
    <property type="entry name" value="alpha/beta hydrolase"/>
    <property type="match status" value="1"/>
</dbReference>